<evidence type="ECO:0000313" key="2">
    <source>
        <dbReference type="EMBL" id="MFC3193183.1"/>
    </source>
</evidence>
<dbReference type="EMBL" id="JBHRTS010000001">
    <property type="protein sequence ID" value="MFC3193183.1"/>
    <property type="molecule type" value="Genomic_DNA"/>
</dbReference>
<proteinExistence type="predicted"/>
<keyword evidence="3" id="KW-1185">Reference proteome</keyword>
<dbReference type="SUPFAM" id="SSF102645">
    <property type="entry name" value="CoaB-like"/>
    <property type="match status" value="1"/>
</dbReference>
<evidence type="ECO:0000259" key="1">
    <source>
        <dbReference type="Pfam" id="PF04127"/>
    </source>
</evidence>
<dbReference type="Gene3D" id="3.40.50.10300">
    <property type="entry name" value="CoaB-like"/>
    <property type="match status" value="1"/>
</dbReference>
<comment type="caution">
    <text evidence="2">The sequence shown here is derived from an EMBL/GenBank/DDBJ whole genome shotgun (WGS) entry which is preliminary data.</text>
</comment>
<accession>A0ABV7J935</accession>
<feature type="domain" description="DNA/pantothenate metabolism flavoprotein C-terminal" evidence="1">
    <location>
        <begin position="2"/>
        <end position="196"/>
    </location>
</feature>
<name>A0ABV7J935_9GAMM</name>
<protein>
    <submittedName>
        <fullName evidence="2">Phosphopantothenoylcysteine decarboxylase</fullName>
    </submittedName>
</protein>
<reference evidence="3" key="1">
    <citation type="journal article" date="2019" name="Int. J. Syst. Evol. Microbiol.">
        <title>The Global Catalogue of Microorganisms (GCM) 10K type strain sequencing project: providing services to taxonomists for standard genome sequencing and annotation.</title>
        <authorList>
            <consortium name="The Broad Institute Genomics Platform"/>
            <consortium name="The Broad Institute Genome Sequencing Center for Infectious Disease"/>
            <person name="Wu L."/>
            <person name="Ma J."/>
        </authorList>
    </citation>
    <scope>NUCLEOTIDE SEQUENCE [LARGE SCALE GENOMIC DNA]</scope>
    <source>
        <strain evidence="3">KCTC 42953</strain>
    </source>
</reference>
<gene>
    <name evidence="2" type="ORF">ACFODZ_02900</name>
</gene>
<dbReference type="Proteomes" id="UP001595533">
    <property type="component" value="Unassembled WGS sequence"/>
</dbReference>
<sequence>MNILITAGGTREYIDGVRYIGNCSSGQTGAQLADHLDALGHQVTWLGARCAIEPGSPVAKAHYETFDELSQQLQSLLSEQCFDLVFQAAAVSDFKVAAVVLDGEKYEAGRGVKLPTADEVELQLTKQPKLVSAIKDWSANPDITVVAFKLTNSNDSKIRQLAVDKLLNQSAAIDWVAHNDLNEFCANEHGFCLHQLDQEVTSCADVMAMADAVLARLEVAA</sequence>
<dbReference type="RefSeq" id="WP_077409831.1">
    <property type="nucleotide sequence ID" value="NZ_JBHRTS010000001.1"/>
</dbReference>
<evidence type="ECO:0000313" key="3">
    <source>
        <dbReference type="Proteomes" id="UP001595533"/>
    </source>
</evidence>
<organism evidence="2 3">
    <name type="scientific">Marinicella sediminis</name>
    <dbReference type="NCBI Taxonomy" id="1792834"/>
    <lineage>
        <taxon>Bacteria</taxon>
        <taxon>Pseudomonadati</taxon>
        <taxon>Pseudomonadota</taxon>
        <taxon>Gammaproteobacteria</taxon>
        <taxon>Lysobacterales</taxon>
        <taxon>Marinicellaceae</taxon>
        <taxon>Marinicella</taxon>
    </lineage>
</organism>
<dbReference type="Pfam" id="PF04127">
    <property type="entry name" value="DFP"/>
    <property type="match status" value="1"/>
</dbReference>
<dbReference type="InterPro" id="IPR007085">
    <property type="entry name" value="DNA/pantothenate-metab_flavo_C"/>
</dbReference>
<dbReference type="InterPro" id="IPR035929">
    <property type="entry name" value="CoaB-like_sf"/>
</dbReference>